<evidence type="ECO:0000256" key="2">
    <source>
        <dbReference type="ARBA" id="ARBA00023315"/>
    </source>
</evidence>
<dbReference type="EMBL" id="DVLP01000257">
    <property type="protein sequence ID" value="HIT75630.1"/>
    <property type="molecule type" value="Genomic_DNA"/>
</dbReference>
<dbReference type="PROSITE" id="PS51186">
    <property type="entry name" value="GNAT"/>
    <property type="match status" value="1"/>
</dbReference>
<dbReference type="Pfam" id="PF00583">
    <property type="entry name" value="Acetyltransf_1"/>
    <property type="match status" value="1"/>
</dbReference>
<feature type="domain" description="N-acetyltransferase" evidence="3">
    <location>
        <begin position="10"/>
        <end position="157"/>
    </location>
</feature>
<dbReference type="InterPro" id="IPR016181">
    <property type="entry name" value="Acyl_CoA_acyltransferase"/>
</dbReference>
<dbReference type="PANTHER" id="PTHR43877">
    <property type="entry name" value="AMINOALKYLPHOSPHONATE N-ACETYLTRANSFERASE-RELATED-RELATED"/>
    <property type="match status" value="1"/>
</dbReference>
<evidence type="ECO:0000313" key="4">
    <source>
        <dbReference type="EMBL" id="HIT75630.1"/>
    </source>
</evidence>
<keyword evidence="1" id="KW-0808">Transferase</keyword>
<dbReference type="Gene3D" id="3.40.630.30">
    <property type="match status" value="1"/>
</dbReference>
<dbReference type="InterPro" id="IPR000182">
    <property type="entry name" value="GNAT_dom"/>
</dbReference>
<dbReference type="GO" id="GO:0016747">
    <property type="term" value="F:acyltransferase activity, transferring groups other than amino-acyl groups"/>
    <property type="evidence" value="ECO:0007669"/>
    <property type="project" value="InterPro"/>
</dbReference>
<organism evidence="4 5">
    <name type="scientific">Candidatus Avipropionibacterium avicola</name>
    <dbReference type="NCBI Taxonomy" id="2840701"/>
    <lineage>
        <taxon>Bacteria</taxon>
        <taxon>Bacillati</taxon>
        <taxon>Actinomycetota</taxon>
        <taxon>Actinomycetes</taxon>
        <taxon>Propionibacteriales</taxon>
        <taxon>Propionibacteriaceae</taxon>
        <taxon>Propionibacteriaceae incertae sedis</taxon>
        <taxon>Candidatus Avipropionibacterium</taxon>
    </lineage>
</organism>
<gene>
    <name evidence="4" type="ORF">IAA98_08605</name>
</gene>
<reference evidence="4" key="2">
    <citation type="journal article" date="2021" name="PeerJ">
        <title>Extensive microbial diversity within the chicken gut microbiome revealed by metagenomics and culture.</title>
        <authorList>
            <person name="Gilroy R."/>
            <person name="Ravi A."/>
            <person name="Getino M."/>
            <person name="Pursley I."/>
            <person name="Horton D.L."/>
            <person name="Alikhan N.F."/>
            <person name="Baker D."/>
            <person name="Gharbi K."/>
            <person name="Hall N."/>
            <person name="Watson M."/>
            <person name="Adriaenssens E.M."/>
            <person name="Foster-Nyarko E."/>
            <person name="Jarju S."/>
            <person name="Secka A."/>
            <person name="Antonio M."/>
            <person name="Oren A."/>
            <person name="Chaudhuri R.R."/>
            <person name="La Ragione R."/>
            <person name="Hildebrand F."/>
            <person name="Pallen M.J."/>
        </authorList>
    </citation>
    <scope>NUCLEOTIDE SEQUENCE</scope>
    <source>
        <strain evidence="4">ChiGjej1B1-24693</strain>
    </source>
</reference>
<accession>A0A9D1KMF7</accession>
<dbReference type="Proteomes" id="UP000886842">
    <property type="component" value="Unassembled WGS sequence"/>
</dbReference>
<proteinExistence type="predicted"/>
<protein>
    <submittedName>
        <fullName evidence="4">GNAT family N-acetyltransferase</fullName>
    </submittedName>
</protein>
<evidence type="ECO:0000256" key="1">
    <source>
        <dbReference type="ARBA" id="ARBA00022679"/>
    </source>
</evidence>
<name>A0A9D1KMF7_9ACTN</name>
<keyword evidence="2" id="KW-0012">Acyltransferase</keyword>
<dbReference type="InterPro" id="IPR050832">
    <property type="entry name" value="Bact_Acetyltransf"/>
</dbReference>
<comment type="caution">
    <text evidence="4">The sequence shown here is derived from an EMBL/GenBank/DDBJ whole genome shotgun (WGS) entry which is preliminary data.</text>
</comment>
<dbReference type="SUPFAM" id="SSF55729">
    <property type="entry name" value="Acyl-CoA N-acyltransferases (Nat)"/>
    <property type="match status" value="1"/>
</dbReference>
<dbReference type="AlphaFoldDB" id="A0A9D1KMF7"/>
<evidence type="ECO:0000313" key="5">
    <source>
        <dbReference type="Proteomes" id="UP000886842"/>
    </source>
</evidence>
<evidence type="ECO:0000259" key="3">
    <source>
        <dbReference type="PROSITE" id="PS51186"/>
    </source>
</evidence>
<reference evidence="4" key="1">
    <citation type="submission" date="2020-10" db="EMBL/GenBank/DDBJ databases">
        <authorList>
            <person name="Gilroy R."/>
        </authorList>
    </citation>
    <scope>NUCLEOTIDE SEQUENCE</scope>
    <source>
        <strain evidence="4">ChiGjej1B1-24693</strain>
    </source>
</reference>
<dbReference type="CDD" id="cd04301">
    <property type="entry name" value="NAT_SF"/>
    <property type="match status" value="1"/>
</dbReference>
<sequence length="157" mass="17178">MQSWPLTDHHRVRRAVAADLTAIVALLTDDPLGRQRESSDPDRYRQALEAIDADPHQFLAVVVDAHDRVMGTGQLTLTPGLSRGGMLRASLEAVRISGELRGQGAGSAFVDWCAQWSRDQGAGLLQLSSDKSRTRAHDFYARLGFTASHVGMKLDLD</sequence>